<keyword evidence="4" id="KW-0804">Transcription</keyword>
<dbReference type="InterPro" id="IPR000843">
    <property type="entry name" value="HTH_LacI"/>
</dbReference>
<evidence type="ECO:0000313" key="7">
    <source>
        <dbReference type="Proteomes" id="UP001221558"/>
    </source>
</evidence>
<dbReference type="PANTHER" id="PTHR30146">
    <property type="entry name" value="LACI-RELATED TRANSCRIPTIONAL REPRESSOR"/>
    <property type="match status" value="1"/>
</dbReference>
<dbReference type="InterPro" id="IPR010982">
    <property type="entry name" value="Lambda_DNA-bd_dom_sf"/>
</dbReference>
<evidence type="ECO:0000256" key="3">
    <source>
        <dbReference type="ARBA" id="ARBA00023125"/>
    </source>
</evidence>
<accession>A0ABY7WFM5</accession>
<evidence type="ECO:0000313" key="6">
    <source>
        <dbReference type="EMBL" id="WDF68003.1"/>
    </source>
</evidence>
<dbReference type="SMART" id="SM00354">
    <property type="entry name" value="HTH_LACI"/>
    <property type="match status" value="1"/>
</dbReference>
<organism evidence="6 7">
    <name type="scientific">Sphingobacterium oryzagri</name>
    <dbReference type="NCBI Taxonomy" id="3025669"/>
    <lineage>
        <taxon>Bacteria</taxon>
        <taxon>Pseudomonadati</taxon>
        <taxon>Bacteroidota</taxon>
        <taxon>Sphingobacteriia</taxon>
        <taxon>Sphingobacteriales</taxon>
        <taxon>Sphingobacteriaceae</taxon>
        <taxon>Sphingobacterium</taxon>
    </lineage>
</organism>
<name>A0ABY7WFM5_9SPHI</name>
<sequence>MTRTTLKSLAKALNMSVSTVSKALNDSHEISELTKKRVKEAAAELHYQPNVLAQSLKTGKTQTIGVVLPKMTGPFESQILEGMQHAASVQNYRIVIMNSMENEELEGIALLSMLDKSVDGLLFCPIHENSNVVLAEQIIQKIPVVIFDRTDYPLDTHKVGVLNSEGTYSACKHLFDIGKKNIAIFCGTNQGITAKRLAGYQRAHQDFNIPVVDEYTVYCTVKSIPDLHLEMEGHINRLLHLPNPPEAILCVADTITTHLLGVLAKLEIKVPETLAVMGFANTDLALSLNPSLSTIRQPTKDIGEIAVTKLISLISKPNRSQTAWEDTKLPTSIQLRRSTIG</sequence>
<evidence type="ECO:0000256" key="1">
    <source>
        <dbReference type="ARBA" id="ARBA00022491"/>
    </source>
</evidence>
<dbReference type="InterPro" id="IPR028082">
    <property type="entry name" value="Peripla_BP_I"/>
</dbReference>
<evidence type="ECO:0000256" key="4">
    <source>
        <dbReference type="ARBA" id="ARBA00023163"/>
    </source>
</evidence>
<reference evidence="6 7" key="1">
    <citation type="submission" date="2023-02" db="EMBL/GenBank/DDBJ databases">
        <title>Genome sequence of Sphingobacterium sp. KACC 22765.</title>
        <authorList>
            <person name="Kim S."/>
            <person name="Heo J."/>
            <person name="Kwon S.-W."/>
        </authorList>
    </citation>
    <scope>NUCLEOTIDE SEQUENCE [LARGE SCALE GENOMIC DNA]</scope>
    <source>
        <strain evidence="6 7">KACC 22765</strain>
    </source>
</reference>
<proteinExistence type="predicted"/>
<feature type="domain" description="HTH lacI-type" evidence="5">
    <location>
        <begin position="4"/>
        <end position="58"/>
    </location>
</feature>
<dbReference type="Pfam" id="PF00356">
    <property type="entry name" value="LacI"/>
    <property type="match status" value="1"/>
</dbReference>
<dbReference type="PROSITE" id="PS50932">
    <property type="entry name" value="HTH_LACI_2"/>
    <property type="match status" value="1"/>
</dbReference>
<dbReference type="Gene3D" id="1.10.260.40">
    <property type="entry name" value="lambda repressor-like DNA-binding domains"/>
    <property type="match status" value="1"/>
</dbReference>
<dbReference type="EMBL" id="CP117880">
    <property type="protein sequence ID" value="WDF68003.1"/>
    <property type="molecule type" value="Genomic_DNA"/>
</dbReference>
<keyword evidence="1" id="KW-0678">Repressor</keyword>
<keyword evidence="2" id="KW-0805">Transcription regulation</keyword>
<dbReference type="CDD" id="cd01392">
    <property type="entry name" value="HTH_LacI"/>
    <property type="match status" value="1"/>
</dbReference>
<keyword evidence="7" id="KW-1185">Reference proteome</keyword>
<evidence type="ECO:0000259" key="5">
    <source>
        <dbReference type="PROSITE" id="PS50932"/>
    </source>
</evidence>
<evidence type="ECO:0000256" key="2">
    <source>
        <dbReference type="ARBA" id="ARBA00023015"/>
    </source>
</evidence>
<dbReference type="PANTHER" id="PTHR30146:SF148">
    <property type="entry name" value="HTH-TYPE TRANSCRIPTIONAL REPRESSOR PURR-RELATED"/>
    <property type="match status" value="1"/>
</dbReference>
<protein>
    <submittedName>
        <fullName evidence="6">LacI family DNA-binding transcriptional regulator</fullName>
    </submittedName>
</protein>
<dbReference type="RefSeq" id="WP_274266743.1">
    <property type="nucleotide sequence ID" value="NZ_CP117880.1"/>
</dbReference>
<dbReference type="Pfam" id="PF13377">
    <property type="entry name" value="Peripla_BP_3"/>
    <property type="match status" value="1"/>
</dbReference>
<dbReference type="CDD" id="cd06267">
    <property type="entry name" value="PBP1_LacI_sugar_binding-like"/>
    <property type="match status" value="1"/>
</dbReference>
<dbReference type="InterPro" id="IPR046335">
    <property type="entry name" value="LacI/GalR-like_sensor"/>
</dbReference>
<dbReference type="GO" id="GO:0003677">
    <property type="term" value="F:DNA binding"/>
    <property type="evidence" value="ECO:0007669"/>
    <property type="project" value="UniProtKB-KW"/>
</dbReference>
<dbReference type="SUPFAM" id="SSF47413">
    <property type="entry name" value="lambda repressor-like DNA-binding domains"/>
    <property type="match status" value="1"/>
</dbReference>
<dbReference type="Gene3D" id="3.40.50.2300">
    <property type="match status" value="2"/>
</dbReference>
<dbReference type="SUPFAM" id="SSF53822">
    <property type="entry name" value="Periplasmic binding protein-like I"/>
    <property type="match status" value="1"/>
</dbReference>
<keyword evidence="3 6" id="KW-0238">DNA-binding</keyword>
<dbReference type="Proteomes" id="UP001221558">
    <property type="component" value="Chromosome"/>
</dbReference>
<gene>
    <name evidence="6" type="ORF">PQ465_17080</name>
</gene>